<name>A0A2A5CGE2_9GAMM</name>
<evidence type="ECO:0000259" key="5">
    <source>
        <dbReference type="PROSITE" id="PS50977"/>
    </source>
</evidence>
<evidence type="ECO:0000256" key="1">
    <source>
        <dbReference type="ARBA" id="ARBA00023015"/>
    </source>
</evidence>
<evidence type="ECO:0000313" key="7">
    <source>
        <dbReference type="Proteomes" id="UP000228987"/>
    </source>
</evidence>
<dbReference type="PROSITE" id="PS50977">
    <property type="entry name" value="HTH_TETR_2"/>
    <property type="match status" value="1"/>
</dbReference>
<dbReference type="Gene3D" id="1.10.10.60">
    <property type="entry name" value="Homeodomain-like"/>
    <property type="match status" value="1"/>
</dbReference>
<keyword evidence="1" id="KW-0805">Transcription regulation</keyword>
<evidence type="ECO:0000256" key="3">
    <source>
        <dbReference type="ARBA" id="ARBA00023163"/>
    </source>
</evidence>
<sequence length="195" mass="21964">MARPIEFDYDRVLENAMQQFWREGYEASSVQKLLDATGINRGTLYNSFGDKDTFFTLCVERYNNKLKANIDATLGNSKLAAGLAIESYIENVIHLAPTKQRIMGCLLVNSVCESINLNKDMQKLIRKSLNTVLRAFQSRTRELEKAKQLKRGLKADPAAESLMNLLQGLYVSARNGRSPKQLSETLKTGLDSIKK</sequence>
<organism evidence="6 7">
    <name type="scientific">SAR86 cluster bacterium</name>
    <dbReference type="NCBI Taxonomy" id="2030880"/>
    <lineage>
        <taxon>Bacteria</taxon>
        <taxon>Pseudomonadati</taxon>
        <taxon>Pseudomonadota</taxon>
        <taxon>Gammaproteobacteria</taxon>
        <taxon>SAR86 cluster</taxon>
    </lineage>
</organism>
<reference evidence="7" key="1">
    <citation type="submission" date="2017-08" db="EMBL/GenBank/DDBJ databases">
        <title>A dynamic microbial community with high functional redundancy inhabits the cold, oxic subseafloor aquifer.</title>
        <authorList>
            <person name="Tully B.J."/>
            <person name="Wheat C.G."/>
            <person name="Glazer B.T."/>
            <person name="Huber J.A."/>
        </authorList>
    </citation>
    <scope>NUCLEOTIDE SEQUENCE [LARGE SCALE GENOMIC DNA]</scope>
</reference>
<proteinExistence type="predicted"/>
<dbReference type="SUPFAM" id="SSF48498">
    <property type="entry name" value="Tetracyclin repressor-like, C-terminal domain"/>
    <property type="match status" value="1"/>
</dbReference>
<comment type="caution">
    <text evidence="6">The sequence shown here is derived from an EMBL/GenBank/DDBJ whole genome shotgun (WGS) entry which is preliminary data.</text>
</comment>
<dbReference type="InterPro" id="IPR036271">
    <property type="entry name" value="Tet_transcr_reg_TetR-rel_C_sf"/>
</dbReference>
<dbReference type="GO" id="GO:0003677">
    <property type="term" value="F:DNA binding"/>
    <property type="evidence" value="ECO:0007669"/>
    <property type="project" value="UniProtKB-UniRule"/>
</dbReference>
<dbReference type="Proteomes" id="UP000228987">
    <property type="component" value="Unassembled WGS sequence"/>
</dbReference>
<dbReference type="InterPro" id="IPR009057">
    <property type="entry name" value="Homeodomain-like_sf"/>
</dbReference>
<protein>
    <recommendedName>
        <fullName evidence="5">HTH tetR-type domain-containing protein</fullName>
    </recommendedName>
</protein>
<accession>A0A2A5CGE2</accession>
<dbReference type="Gene3D" id="1.10.357.10">
    <property type="entry name" value="Tetracycline Repressor, domain 2"/>
    <property type="match status" value="1"/>
</dbReference>
<evidence type="ECO:0000256" key="4">
    <source>
        <dbReference type="PROSITE-ProRule" id="PRU00335"/>
    </source>
</evidence>
<dbReference type="AlphaFoldDB" id="A0A2A5CGE2"/>
<dbReference type="PANTHER" id="PTHR47506">
    <property type="entry name" value="TRANSCRIPTIONAL REGULATORY PROTEIN"/>
    <property type="match status" value="1"/>
</dbReference>
<dbReference type="PANTHER" id="PTHR47506:SF1">
    <property type="entry name" value="HTH-TYPE TRANSCRIPTIONAL REGULATOR YJDC"/>
    <property type="match status" value="1"/>
</dbReference>
<dbReference type="InterPro" id="IPR001647">
    <property type="entry name" value="HTH_TetR"/>
</dbReference>
<evidence type="ECO:0000313" key="6">
    <source>
        <dbReference type="EMBL" id="PCJ42575.1"/>
    </source>
</evidence>
<evidence type="ECO:0000256" key="2">
    <source>
        <dbReference type="ARBA" id="ARBA00023125"/>
    </source>
</evidence>
<feature type="domain" description="HTH tetR-type" evidence="5">
    <location>
        <begin position="6"/>
        <end position="66"/>
    </location>
</feature>
<dbReference type="SUPFAM" id="SSF46689">
    <property type="entry name" value="Homeodomain-like"/>
    <property type="match status" value="1"/>
</dbReference>
<dbReference type="EMBL" id="NVWI01000002">
    <property type="protein sequence ID" value="PCJ42575.1"/>
    <property type="molecule type" value="Genomic_DNA"/>
</dbReference>
<feature type="DNA-binding region" description="H-T-H motif" evidence="4">
    <location>
        <begin position="29"/>
        <end position="48"/>
    </location>
</feature>
<keyword evidence="3" id="KW-0804">Transcription</keyword>
<dbReference type="Pfam" id="PF00440">
    <property type="entry name" value="TetR_N"/>
    <property type="match status" value="1"/>
</dbReference>
<gene>
    <name evidence="6" type="ORF">COA71_03420</name>
</gene>
<keyword evidence="2 4" id="KW-0238">DNA-binding</keyword>